<accession>A0ABT5C3S0</accession>
<feature type="compositionally biased region" description="Basic and acidic residues" evidence="1">
    <location>
        <begin position="79"/>
        <end position="90"/>
    </location>
</feature>
<feature type="region of interest" description="Disordered" evidence="1">
    <location>
        <begin position="63"/>
        <end position="343"/>
    </location>
</feature>
<dbReference type="RefSeq" id="WP_272098113.1">
    <property type="nucleotide sequence ID" value="NZ_JAQNDK010000003.1"/>
</dbReference>
<feature type="compositionally biased region" description="Low complexity" evidence="1">
    <location>
        <begin position="553"/>
        <end position="587"/>
    </location>
</feature>
<evidence type="ECO:0000313" key="3">
    <source>
        <dbReference type="Proteomes" id="UP001217485"/>
    </source>
</evidence>
<feature type="compositionally biased region" description="Pro residues" evidence="1">
    <location>
        <begin position="68"/>
        <end position="78"/>
    </location>
</feature>
<feature type="region of interest" description="Disordered" evidence="1">
    <location>
        <begin position="550"/>
        <end position="587"/>
    </location>
</feature>
<name>A0ABT5C3S0_9BACT</name>
<reference evidence="2 3" key="1">
    <citation type="submission" date="2023-01" db="EMBL/GenBank/DDBJ databases">
        <title>Minimal conservation of predation-associated metabolite biosynthetic gene clusters underscores biosynthetic potential of Myxococcota including descriptions for ten novel species: Archangium lansinium sp. nov., Myxococcus landrumus sp. nov., Nannocystis bai.</title>
        <authorList>
            <person name="Ahearne A."/>
            <person name="Stevens C."/>
            <person name="Dowd S."/>
        </authorList>
    </citation>
    <scope>NUCLEOTIDE SEQUENCE [LARGE SCALE GENOMIC DNA]</scope>
    <source>
        <strain evidence="2 3">WIWO2</strain>
    </source>
</reference>
<keyword evidence="3" id="KW-1185">Reference proteome</keyword>
<sequence length="587" mass="61274">MSRDAHIPLALWICAAIVAHMAGGGGAVEVAQVIEDRAQLRQMVHAVRDGLRPGDTTFEILTDGAALTPPPAPLAPPERPADSEPDKDAAPDPQQPKPEPTKAATIPPRKPPKAEPPRQAKAPPPAPPKAEPPKEEAAKIVPVQPAPPPPLPPADQRIAVRQHVQKDQEDNPEANRIADDANKVAEETMAQIRSKDQDDPEPTPGTPSGPKAPTDTVGDSDHDHSGHSEERAGNEKHAPGEGNPRSESAEHHSPASPAQAAQASRAASSPSVPGASGGARVAQASPALPPPERGAAGGSGPASPEVIDGAHGGYTLNPANPGGDGKSRVAGKKATPLPYQSPVRVGSIGLGAPGLPGGPNLNLDMAGVQAAVGNEKLRAERASDGASRKSAHRGSWETTDKWKKWRAAIENYDPSVKPGNQTSLNAARVPFATYINMIHNRLHPIFAEEFLASLESLPSGHAFNQNRVTHVEIVLNKDSGSIVRLGVTRPSGMTAFDIVALNSVQRASPFGKAPDAIVSPDGNVYLHWEFHRDPYDACSTRNARPFLLKAPSGAAPVEPAPVRRGPRAVPGDEGAPAPQGPLLPLGR</sequence>
<organism evidence="2 3">
    <name type="scientific">Sorangium atrum</name>
    <dbReference type="NCBI Taxonomy" id="2995308"/>
    <lineage>
        <taxon>Bacteria</taxon>
        <taxon>Pseudomonadati</taxon>
        <taxon>Myxococcota</taxon>
        <taxon>Polyangia</taxon>
        <taxon>Polyangiales</taxon>
        <taxon>Polyangiaceae</taxon>
        <taxon>Sorangium</taxon>
    </lineage>
</organism>
<feature type="compositionally biased region" description="Low complexity" evidence="1">
    <location>
        <begin position="254"/>
        <end position="274"/>
    </location>
</feature>
<feature type="compositionally biased region" description="Basic and acidic residues" evidence="1">
    <location>
        <begin position="176"/>
        <end position="186"/>
    </location>
</feature>
<feature type="compositionally biased region" description="Basic and acidic residues" evidence="1">
    <location>
        <begin position="219"/>
        <end position="239"/>
    </location>
</feature>
<dbReference type="EMBL" id="JAQNDK010000003">
    <property type="protein sequence ID" value="MDC0681062.1"/>
    <property type="molecule type" value="Genomic_DNA"/>
</dbReference>
<dbReference type="Gene3D" id="3.30.1150.10">
    <property type="match status" value="1"/>
</dbReference>
<gene>
    <name evidence="2" type="ORF">POL72_25210</name>
</gene>
<evidence type="ECO:0000256" key="1">
    <source>
        <dbReference type="SAM" id="MobiDB-lite"/>
    </source>
</evidence>
<proteinExistence type="predicted"/>
<dbReference type="Proteomes" id="UP001217485">
    <property type="component" value="Unassembled WGS sequence"/>
</dbReference>
<feature type="compositionally biased region" description="Pro residues" evidence="1">
    <location>
        <begin position="144"/>
        <end position="153"/>
    </location>
</feature>
<protein>
    <submittedName>
        <fullName evidence="2">TonB C-terminal domain-containing protein</fullName>
    </submittedName>
</protein>
<comment type="caution">
    <text evidence="2">The sequence shown here is derived from an EMBL/GenBank/DDBJ whole genome shotgun (WGS) entry which is preliminary data.</text>
</comment>
<evidence type="ECO:0000313" key="2">
    <source>
        <dbReference type="EMBL" id="MDC0681062.1"/>
    </source>
</evidence>